<sequence>MAMADRIWRQQVWGTFYVVHLYFSICASRPLLAAHDATGNYSDSSLATSEVIGGCYLGGVSNGYIIGVYVSEAVFETYALLLVLCNAAAIPRRSDQDLRSMLIDHGAPLIVIVFVLTPVLRMLNIILFAAAKNVAFAFGVMFVAPIIAMLNARIFLKICHYCERTEHTWVVNEIDSECETLRFKGNRLRLFRRESLAYVDPVSESHGPTSWCLSGSKAAETVITVYDSCFMLRRELQYIWGKIPWPLQAAYAVRKYKTIFQYLCIPIPCLGTRCNSLIWTAAIVYFLCDTTGNCLTVFRVVMLWNRDKKVFKLLILGSACACLIGLASLLVSAKLMVYDDYINWNSGGGGLSESCHLKEGSNLSIIGVYAPEAAFEIYALILVLCNAAAIPRRYDQAILTMLMDHGAPFMIIVFEFASTANAQNSLGK</sequence>
<dbReference type="RefSeq" id="XP_007765398.1">
    <property type="nucleotide sequence ID" value="XM_007767208.1"/>
</dbReference>
<keyword evidence="3" id="KW-1185">Reference proteome</keyword>
<protein>
    <submittedName>
        <fullName evidence="2">Uncharacterized protein</fullName>
    </submittedName>
</protein>
<dbReference type="GeneID" id="19208862"/>
<proteinExistence type="predicted"/>
<keyword evidence="1" id="KW-0812">Transmembrane</keyword>
<organism evidence="2 3">
    <name type="scientific">Coniophora puteana (strain RWD-64-598)</name>
    <name type="common">Brown rot fungus</name>
    <dbReference type="NCBI Taxonomy" id="741705"/>
    <lineage>
        <taxon>Eukaryota</taxon>
        <taxon>Fungi</taxon>
        <taxon>Dikarya</taxon>
        <taxon>Basidiomycota</taxon>
        <taxon>Agaricomycotina</taxon>
        <taxon>Agaricomycetes</taxon>
        <taxon>Agaricomycetidae</taxon>
        <taxon>Boletales</taxon>
        <taxon>Coniophorineae</taxon>
        <taxon>Coniophoraceae</taxon>
        <taxon>Coniophora</taxon>
    </lineage>
</organism>
<evidence type="ECO:0000256" key="1">
    <source>
        <dbReference type="SAM" id="Phobius"/>
    </source>
</evidence>
<dbReference type="AlphaFoldDB" id="A0A5M3MXL0"/>
<keyword evidence="1" id="KW-1133">Transmembrane helix</keyword>
<evidence type="ECO:0000313" key="2">
    <source>
        <dbReference type="EMBL" id="EIW83826.1"/>
    </source>
</evidence>
<dbReference type="EMBL" id="JH711575">
    <property type="protein sequence ID" value="EIW83826.1"/>
    <property type="molecule type" value="Genomic_DNA"/>
</dbReference>
<comment type="caution">
    <text evidence="2">The sequence shown here is derived from an EMBL/GenBank/DDBJ whole genome shotgun (WGS) entry which is preliminary data.</text>
</comment>
<feature type="transmembrane region" description="Helical" evidence="1">
    <location>
        <begin position="66"/>
        <end position="89"/>
    </location>
</feature>
<name>A0A5M3MXL0_CONPW</name>
<evidence type="ECO:0000313" key="3">
    <source>
        <dbReference type="Proteomes" id="UP000053558"/>
    </source>
</evidence>
<feature type="transmembrane region" description="Helical" evidence="1">
    <location>
        <begin position="373"/>
        <end position="391"/>
    </location>
</feature>
<keyword evidence="1" id="KW-0472">Membrane</keyword>
<feature type="transmembrane region" description="Helical" evidence="1">
    <location>
        <begin position="12"/>
        <end position="32"/>
    </location>
</feature>
<dbReference type="Proteomes" id="UP000053558">
    <property type="component" value="Unassembled WGS sequence"/>
</dbReference>
<gene>
    <name evidence="2" type="ORF">CONPUDRAFT_70762</name>
</gene>
<feature type="transmembrane region" description="Helical" evidence="1">
    <location>
        <begin position="136"/>
        <end position="156"/>
    </location>
</feature>
<accession>A0A5M3MXL0</accession>
<reference evidence="3" key="1">
    <citation type="journal article" date="2012" name="Science">
        <title>The Paleozoic origin of enzymatic lignin decomposition reconstructed from 31 fungal genomes.</title>
        <authorList>
            <person name="Floudas D."/>
            <person name="Binder M."/>
            <person name="Riley R."/>
            <person name="Barry K."/>
            <person name="Blanchette R.A."/>
            <person name="Henrissat B."/>
            <person name="Martinez A.T."/>
            <person name="Otillar R."/>
            <person name="Spatafora J.W."/>
            <person name="Yadav J.S."/>
            <person name="Aerts A."/>
            <person name="Benoit I."/>
            <person name="Boyd A."/>
            <person name="Carlson A."/>
            <person name="Copeland A."/>
            <person name="Coutinho P.M."/>
            <person name="de Vries R.P."/>
            <person name="Ferreira P."/>
            <person name="Findley K."/>
            <person name="Foster B."/>
            <person name="Gaskell J."/>
            <person name="Glotzer D."/>
            <person name="Gorecki P."/>
            <person name="Heitman J."/>
            <person name="Hesse C."/>
            <person name="Hori C."/>
            <person name="Igarashi K."/>
            <person name="Jurgens J.A."/>
            <person name="Kallen N."/>
            <person name="Kersten P."/>
            <person name="Kohler A."/>
            <person name="Kuees U."/>
            <person name="Kumar T.K.A."/>
            <person name="Kuo A."/>
            <person name="LaButti K."/>
            <person name="Larrondo L.F."/>
            <person name="Lindquist E."/>
            <person name="Ling A."/>
            <person name="Lombard V."/>
            <person name="Lucas S."/>
            <person name="Lundell T."/>
            <person name="Martin R."/>
            <person name="McLaughlin D.J."/>
            <person name="Morgenstern I."/>
            <person name="Morin E."/>
            <person name="Murat C."/>
            <person name="Nagy L.G."/>
            <person name="Nolan M."/>
            <person name="Ohm R.A."/>
            <person name="Patyshakuliyeva A."/>
            <person name="Rokas A."/>
            <person name="Ruiz-Duenas F.J."/>
            <person name="Sabat G."/>
            <person name="Salamov A."/>
            <person name="Samejima M."/>
            <person name="Schmutz J."/>
            <person name="Slot J.C."/>
            <person name="St John F."/>
            <person name="Stenlid J."/>
            <person name="Sun H."/>
            <person name="Sun S."/>
            <person name="Syed K."/>
            <person name="Tsang A."/>
            <person name="Wiebenga A."/>
            <person name="Young D."/>
            <person name="Pisabarro A."/>
            <person name="Eastwood D.C."/>
            <person name="Martin F."/>
            <person name="Cullen D."/>
            <person name="Grigoriev I.V."/>
            <person name="Hibbett D.S."/>
        </authorList>
    </citation>
    <scope>NUCLEOTIDE SEQUENCE [LARGE SCALE GENOMIC DNA]</scope>
    <source>
        <strain evidence="3">RWD-64-598 SS2</strain>
    </source>
</reference>
<feature type="transmembrane region" description="Helical" evidence="1">
    <location>
        <begin position="310"/>
        <end position="331"/>
    </location>
</feature>
<feature type="transmembrane region" description="Helical" evidence="1">
    <location>
        <begin position="109"/>
        <end position="130"/>
    </location>
</feature>
<dbReference type="KEGG" id="cput:CONPUDRAFT_70762"/>